<dbReference type="EMBL" id="GECU01010847">
    <property type="protein sequence ID" value="JAS96859.1"/>
    <property type="molecule type" value="Transcribed_RNA"/>
</dbReference>
<reference evidence="1" key="1">
    <citation type="submission" date="2015-11" db="EMBL/GenBank/DDBJ databases">
        <title>De novo transcriptome assembly of four potential Pierce s Disease insect vectors from Arizona vineyards.</title>
        <authorList>
            <person name="Tassone E.E."/>
        </authorList>
    </citation>
    <scope>NUCLEOTIDE SEQUENCE</scope>
</reference>
<sequence length="130" mass="15670">MQKKMVILINSAPFRDPYRKHFDLQILPLPPLFSLQNHLYVKANQKRCFNDNHHHSNFTRNSQLLQHPIHNTSFLEMSPLYTCIKTCYFQSRKKNRFKYSKYFQKTIYFLTVSTVKLNTWLIHQDFEASA</sequence>
<name>A0A1B6JCI3_9HEMI</name>
<organism evidence="1">
    <name type="scientific">Homalodisca liturata</name>
    <dbReference type="NCBI Taxonomy" id="320908"/>
    <lineage>
        <taxon>Eukaryota</taxon>
        <taxon>Metazoa</taxon>
        <taxon>Ecdysozoa</taxon>
        <taxon>Arthropoda</taxon>
        <taxon>Hexapoda</taxon>
        <taxon>Insecta</taxon>
        <taxon>Pterygota</taxon>
        <taxon>Neoptera</taxon>
        <taxon>Paraneoptera</taxon>
        <taxon>Hemiptera</taxon>
        <taxon>Auchenorrhyncha</taxon>
        <taxon>Membracoidea</taxon>
        <taxon>Cicadellidae</taxon>
        <taxon>Cicadellinae</taxon>
        <taxon>Proconiini</taxon>
        <taxon>Homalodisca</taxon>
    </lineage>
</organism>
<proteinExistence type="predicted"/>
<gene>
    <name evidence="1" type="ORF">g.55635</name>
</gene>
<dbReference type="AlphaFoldDB" id="A0A1B6JCI3"/>
<accession>A0A1B6JCI3</accession>
<feature type="non-terminal residue" evidence="1">
    <location>
        <position position="130"/>
    </location>
</feature>
<protein>
    <submittedName>
        <fullName evidence="1">Uncharacterized protein</fullName>
    </submittedName>
</protein>
<evidence type="ECO:0000313" key="1">
    <source>
        <dbReference type="EMBL" id="JAS96859.1"/>
    </source>
</evidence>